<reference evidence="9 11" key="2">
    <citation type="submission" date="2016-10" db="EMBL/GenBank/DDBJ databases">
        <authorList>
            <person name="de Groot N.N."/>
        </authorList>
    </citation>
    <scope>NUCLEOTIDE SEQUENCE [LARGE SCALE GENOMIC DNA]</scope>
    <source>
        <strain evidence="8 11">NLAE-zl-C500</strain>
        <strain evidence="9">NLAE-zl-C57</strain>
    </source>
</reference>
<evidence type="ECO:0000313" key="8">
    <source>
        <dbReference type="EMBL" id="SDB79683.1"/>
    </source>
</evidence>
<evidence type="ECO:0000259" key="6">
    <source>
        <dbReference type="PROSITE" id="PS51898"/>
    </source>
</evidence>
<dbReference type="Pfam" id="PF13102">
    <property type="entry name" value="Phage_int_SAM_5"/>
    <property type="match status" value="1"/>
</dbReference>
<dbReference type="InterPro" id="IPR025269">
    <property type="entry name" value="SAM-like_dom"/>
</dbReference>
<dbReference type="InterPro" id="IPR010998">
    <property type="entry name" value="Integrase_recombinase_N"/>
</dbReference>
<organism evidence="9 10">
    <name type="scientific">Bacteroides ovatus</name>
    <dbReference type="NCBI Taxonomy" id="28116"/>
    <lineage>
        <taxon>Bacteria</taxon>
        <taxon>Pseudomonadati</taxon>
        <taxon>Bacteroidota</taxon>
        <taxon>Bacteroidia</taxon>
        <taxon>Bacteroidales</taxon>
        <taxon>Bacteroidaceae</taxon>
        <taxon>Bacteroides</taxon>
    </lineage>
</organism>
<dbReference type="GO" id="GO:0006310">
    <property type="term" value="P:DNA recombination"/>
    <property type="evidence" value="ECO:0007669"/>
    <property type="project" value="UniProtKB-KW"/>
</dbReference>
<feature type="domain" description="Core-binding (CB)" evidence="7">
    <location>
        <begin position="98"/>
        <end position="185"/>
    </location>
</feature>
<proteinExistence type="inferred from homology"/>
<comment type="similarity">
    <text evidence="1">Belongs to the 'phage' integrase family.</text>
</comment>
<evidence type="ECO:0000256" key="3">
    <source>
        <dbReference type="ARBA" id="ARBA00023125"/>
    </source>
</evidence>
<reference evidence="10" key="1">
    <citation type="submission" date="2016-10" db="EMBL/GenBank/DDBJ databases">
        <authorList>
            <person name="Varghese N."/>
            <person name="Submissions S."/>
        </authorList>
    </citation>
    <scope>NUCLEOTIDE SEQUENCE [LARGE SCALE GENOMIC DNA]</scope>
    <source>
        <strain evidence="10">NLAE-zl-C57</strain>
    </source>
</reference>
<evidence type="ECO:0000313" key="10">
    <source>
        <dbReference type="Proteomes" id="UP000181870"/>
    </source>
</evidence>
<dbReference type="EMBL" id="FMYE01000105">
    <property type="protein sequence ID" value="SDB79683.1"/>
    <property type="molecule type" value="Genomic_DNA"/>
</dbReference>
<dbReference type="PANTHER" id="PTHR30349">
    <property type="entry name" value="PHAGE INTEGRASE-RELATED"/>
    <property type="match status" value="1"/>
</dbReference>
<keyword evidence="3 5" id="KW-0238">DNA-binding</keyword>
<dbReference type="PROSITE" id="PS51900">
    <property type="entry name" value="CB"/>
    <property type="match status" value="1"/>
</dbReference>
<dbReference type="PANTHER" id="PTHR30349:SF64">
    <property type="entry name" value="PROPHAGE INTEGRASE INTD-RELATED"/>
    <property type="match status" value="1"/>
</dbReference>
<protein>
    <submittedName>
        <fullName evidence="9">Site-specific recombinase XerD</fullName>
    </submittedName>
</protein>
<evidence type="ECO:0000259" key="7">
    <source>
        <dbReference type="PROSITE" id="PS51900"/>
    </source>
</evidence>
<evidence type="ECO:0000256" key="2">
    <source>
        <dbReference type="ARBA" id="ARBA00022908"/>
    </source>
</evidence>
<dbReference type="Proteomes" id="UP000181870">
    <property type="component" value="Unassembled WGS sequence"/>
</dbReference>
<dbReference type="RefSeq" id="WP_074560489.1">
    <property type="nucleotide sequence ID" value="NZ_FMYE01000105.1"/>
</dbReference>
<accession>A0A1G8RP55</accession>
<dbReference type="EMBL" id="FNDO01000148">
    <property type="protein sequence ID" value="SDJ18757.1"/>
    <property type="molecule type" value="Genomic_DNA"/>
</dbReference>
<dbReference type="AlphaFoldDB" id="A0A1G8RP55"/>
<dbReference type="InterPro" id="IPR044068">
    <property type="entry name" value="CB"/>
</dbReference>
<keyword evidence="4" id="KW-0233">DNA recombination</keyword>
<dbReference type="Gene3D" id="1.10.443.10">
    <property type="entry name" value="Intergrase catalytic core"/>
    <property type="match status" value="1"/>
</dbReference>
<dbReference type="Gene3D" id="1.10.150.130">
    <property type="match status" value="1"/>
</dbReference>
<gene>
    <name evidence="8" type="ORF">SAMN05192581_11052</name>
    <name evidence="9" type="ORF">SAMN05192582_11481</name>
</gene>
<feature type="domain" description="Tyr recombinase" evidence="6">
    <location>
        <begin position="206"/>
        <end position="388"/>
    </location>
</feature>
<dbReference type="GO" id="GO:0003677">
    <property type="term" value="F:DNA binding"/>
    <property type="evidence" value="ECO:0007669"/>
    <property type="project" value="UniProtKB-UniRule"/>
</dbReference>
<name>A0A1G8RP55_BACOV</name>
<dbReference type="Pfam" id="PF00589">
    <property type="entry name" value="Phage_integrase"/>
    <property type="match status" value="1"/>
</dbReference>
<dbReference type="GO" id="GO:0015074">
    <property type="term" value="P:DNA integration"/>
    <property type="evidence" value="ECO:0007669"/>
    <property type="project" value="UniProtKB-KW"/>
</dbReference>
<dbReference type="Proteomes" id="UP000183670">
    <property type="component" value="Unassembled WGS sequence"/>
</dbReference>
<dbReference type="InterPro" id="IPR011010">
    <property type="entry name" value="DNA_brk_join_enz"/>
</dbReference>
<dbReference type="InterPro" id="IPR002104">
    <property type="entry name" value="Integrase_catalytic"/>
</dbReference>
<dbReference type="InterPro" id="IPR013762">
    <property type="entry name" value="Integrase-like_cat_sf"/>
</dbReference>
<evidence type="ECO:0000313" key="9">
    <source>
        <dbReference type="EMBL" id="SDJ18757.1"/>
    </source>
</evidence>
<evidence type="ECO:0000313" key="11">
    <source>
        <dbReference type="Proteomes" id="UP000183670"/>
    </source>
</evidence>
<keyword evidence="2" id="KW-0229">DNA integration</keyword>
<evidence type="ECO:0000256" key="4">
    <source>
        <dbReference type="ARBA" id="ARBA00023172"/>
    </source>
</evidence>
<dbReference type="PROSITE" id="PS51898">
    <property type="entry name" value="TYR_RECOMBINASE"/>
    <property type="match status" value="1"/>
</dbReference>
<evidence type="ECO:0000256" key="5">
    <source>
        <dbReference type="PROSITE-ProRule" id="PRU01248"/>
    </source>
</evidence>
<sequence>MITIKVKLRESTIKRNKGTIYYLLTGNKEYREIVTPNKIYPYEWDEKRSLIAISNAEYQRRHELQLIENSIIRDIRHLQHILANENNIDLIVKHFKKIQGESLLSAFSSSVANDLYAKNQSRTAKSYMASVRSFLRFRNGVDISFEELNTQLIMDYERYLKKQQVCNNTISFYMRNLRAIYNRAVEESYTEQKYPFKKVFVGNDKTIKRAIDEDVISRLKTLDLSSKPQLALSRDMFMLSFYARGMAFIDLAYLTKENIQGEYIIYQRHKTGQKLSIKLETCIKVIIEKYSHHSNGTFLLPILSENGQNYDSALRLHNIHLKKISGLMGLPKPLTSYVARHSWATLAKKKGISMQIISEGMGHNSEKTTRIYLSSLGRSVIDDANAKLISEI</sequence>
<dbReference type="InterPro" id="IPR050090">
    <property type="entry name" value="Tyrosine_recombinase_XerCD"/>
</dbReference>
<dbReference type="CDD" id="cd01185">
    <property type="entry name" value="INTN1_C_like"/>
    <property type="match status" value="1"/>
</dbReference>
<evidence type="ECO:0000256" key="1">
    <source>
        <dbReference type="ARBA" id="ARBA00008857"/>
    </source>
</evidence>
<dbReference type="SUPFAM" id="SSF56349">
    <property type="entry name" value="DNA breaking-rejoining enzymes"/>
    <property type="match status" value="1"/>
</dbReference>